<accession>A0A6G8Q0K9</accession>
<proteinExistence type="predicted"/>
<protein>
    <submittedName>
        <fullName evidence="7">MFS transporter</fullName>
    </submittedName>
</protein>
<sequence>MSWMFGADERSRITRELSPLRSWHAWLSLATIGRMMSDKPSGGKNSAGLWKRSFVFAVAATFGIFFSHQTLIVLTPYYVAASGSGDAVTGSITGVFMFAATVTPLAMARLLSLYDTRSLLVVSVLLLAAPAFAYSLTPDPVSVAALSLVRGVGFGIAAVACAMVISVQAPPERRGAAVGWFGLAASAPAIFGPGLAFALVGAFGFVYMFLFVGLVTFLSLAAVLPLGPMPPIPAGGAGVSRALRRSALLLPSAMFAFAALVYGGLLTFVPLYLETAEVNGSSVLFFLIFGTSIAVSRALGGTLLERFGAAVVFPVSLGASIFAVLLLALVPLAGVPPLVALLFGCGFGTAATATHAVLVSRVSREGYGTVNALYNVAFNGGIGAGGALFGVVAQAGGYAFTFLSAALWLAASAALFLLDRAMSGSDE</sequence>
<organism evidence="7 8">
    <name type="scientific">Rubrobacter marinus</name>
    <dbReference type="NCBI Taxonomy" id="2653852"/>
    <lineage>
        <taxon>Bacteria</taxon>
        <taxon>Bacillati</taxon>
        <taxon>Actinomycetota</taxon>
        <taxon>Rubrobacteria</taxon>
        <taxon>Rubrobacterales</taxon>
        <taxon>Rubrobacteraceae</taxon>
        <taxon>Rubrobacter</taxon>
    </lineage>
</organism>
<dbReference type="SUPFAM" id="SSF103473">
    <property type="entry name" value="MFS general substrate transporter"/>
    <property type="match status" value="1"/>
</dbReference>
<feature type="transmembrane region" description="Helical" evidence="5">
    <location>
        <begin position="248"/>
        <end position="272"/>
    </location>
</feature>
<evidence type="ECO:0000256" key="1">
    <source>
        <dbReference type="ARBA" id="ARBA00004651"/>
    </source>
</evidence>
<dbReference type="AlphaFoldDB" id="A0A6G8Q0K9"/>
<feature type="transmembrane region" description="Helical" evidence="5">
    <location>
        <begin position="143"/>
        <end position="165"/>
    </location>
</feature>
<dbReference type="InterPro" id="IPR011701">
    <property type="entry name" value="MFS"/>
</dbReference>
<feature type="transmembrane region" description="Helical" evidence="5">
    <location>
        <begin position="398"/>
        <end position="418"/>
    </location>
</feature>
<feature type="transmembrane region" description="Helical" evidence="5">
    <location>
        <begin position="307"/>
        <end position="332"/>
    </location>
</feature>
<dbReference type="InterPro" id="IPR020846">
    <property type="entry name" value="MFS_dom"/>
</dbReference>
<keyword evidence="8" id="KW-1185">Reference proteome</keyword>
<dbReference type="KEGG" id="rmar:GBA65_17455"/>
<feature type="transmembrane region" description="Helical" evidence="5">
    <location>
        <begin position="119"/>
        <end position="137"/>
    </location>
</feature>
<feature type="transmembrane region" description="Helical" evidence="5">
    <location>
        <begin position="338"/>
        <end position="360"/>
    </location>
</feature>
<evidence type="ECO:0000313" key="8">
    <source>
        <dbReference type="Proteomes" id="UP000502706"/>
    </source>
</evidence>
<dbReference type="InterPro" id="IPR036259">
    <property type="entry name" value="MFS_trans_sf"/>
</dbReference>
<dbReference type="Gene3D" id="1.20.1250.20">
    <property type="entry name" value="MFS general substrate transporter like domains"/>
    <property type="match status" value="1"/>
</dbReference>
<name>A0A6G8Q0K9_9ACTN</name>
<dbReference type="PANTHER" id="PTHR23531:SF1">
    <property type="entry name" value="QUINOLENE RESISTANCE PROTEIN NORA"/>
    <property type="match status" value="1"/>
</dbReference>
<dbReference type="Pfam" id="PF07690">
    <property type="entry name" value="MFS_1"/>
    <property type="match status" value="1"/>
</dbReference>
<dbReference type="InterPro" id="IPR052714">
    <property type="entry name" value="MFS_Exporter"/>
</dbReference>
<feature type="transmembrane region" description="Helical" evidence="5">
    <location>
        <begin position="278"/>
        <end position="295"/>
    </location>
</feature>
<gene>
    <name evidence="7" type="ORF">GBA65_17455</name>
</gene>
<dbReference type="Proteomes" id="UP000502706">
    <property type="component" value="Chromosome"/>
</dbReference>
<evidence type="ECO:0000313" key="7">
    <source>
        <dbReference type="EMBL" id="QIN80014.1"/>
    </source>
</evidence>
<feature type="transmembrane region" description="Helical" evidence="5">
    <location>
        <begin position="205"/>
        <end position="227"/>
    </location>
</feature>
<evidence type="ECO:0000256" key="3">
    <source>
        <dbReference type="ARBA" id="ARBA00022989"/>
    </source>
</evidence>
<dbReference type="EMBL" id="CP045121">
    <property type="protein sequence ID" value="QIN80014.1"/>
    <property type="molecule type" value="Genomic_DNA"/>
</dbReference>
<feature type="domain" description="Major facilitator superfamily (MFS) profile" evidence="6">
    <location>
        <begin position="53"/>
        <end position="422"/>
    </location>
</feature>
<dbReference type="GO" id="GO:0005886">
    <property type="term" value="C:plasma membrane"/>
    <property type="evidence" value="ECO:0007669"/>
    <property type="project" value="UniProtKB-SubCell"/>
</dbReference>
<keyword evidence="2 5" id="KW-0812">Transmembrane</keyword>
<keyword evidence="3 5" id="KW-1133">Transmembrane helix</keyword>
<feature type="transmembrane region" description="Helical" evidence="5">
    <location>
        <begin position="177"/>
        <end position="199"/>
    </location>
</feature>
<evidence type="ECO:0000256" key="2">
    <source>
        <dbReference type="ARBA" id="ARBA00022692"/>
    </source>
</evidence>
<feature type="transmembrane region" description="Helical" evidence="5">
    <location>
        <begin position="49"/>
        <end position="67"/>
    </location>
</feature>
<dbReference type="PROSITE" id="PS50850">
    <property type="entry name" value="MFS"/>
    <property type="match status" value="1"/>
</dbReference>
<comment type="subcellular location">
    <subcellularLocation>
        <location evidence="1">Cell membrane</location>
        <topology evidence="1">Multi-pass membrane protein</topology>
    </subcellularLocation>
</comment>
<dbReference type="GO" id="GO:0022857">
    <property type="term" value="F:transmembrane transporter activity"/>
    <property type="evidence" value="ECO:0007669"/>
    <property type="project" value="InterPro"/>
</dbReference>
<dbReference type="PANTHER" id="PTHR23531">
    <property type="entry name" value="QUINOLENE RESISTANCE PROTEIN NORA"/>
    <property type="match status" value="1"/>
</dbReference>
<feature type="transmembrane region" description="Helical" evidence="5">
    <location>
        <begin position="87"/>
        <end position="107"/>
    </location>
</feature>
<feature type="transmembrane region" description="Helical" evidence="5">
    <location>
        <begin position="372"/>
        <end position="392"/>
    </location>
</feature>
<keyword evidence="4 5" id="KW-0472">Membrane</keyword>
<reference evidence="7 8" key="1">
    <citation type="submission" date="2019-10" db="EMBL/GenBank/DDBJ databases">
        <title>Rubrobacter sp nov SCSIO 52915 isolated from a deep-sea sediment in the South China Sea.</title>
        <authorList>
            <person name="Chen R.W."/>
        </authorList>
    </citation>
    <scope>NUCLEOTIDE SEQUENCE [LARGE SCALE GENOMIC DNA]</scope>
    <source>
        <strain evidence="7 8">SCSIO 52915</strain>
    </source>
</reference>
<evidence type="ECO:0000256" key="4">
    <source>
        <dbReference type="ARBA" id="ARBA00023136"/>
    </source>
</evidence>
<evidence type="ECO:0000256" key="5">
    <source>
        <dbReference type="SAM" id="Phobius"/>
    </source>
</evidence>
<evidence type="ECO:0000259" key="6">
    <source>
        <dbReference type="PROSITE" id="PS50850"/>
    </source>
</evidence>